<reference evidence="1" key="1">
    <citation type="submission" date="2024-12" db="EMBL/GenBank/DDBJ databases">
        <title>Comparative genomics and development of molecular markers within Purpureocillium lilacinum and among Purpureocillium species.</title>
        <authorList>
            <person name="Yeh Z.-Y."/>
            <person name="Ni N.-T."/>
            <person name="Lo P.-H."/>
            <person name="Mushyakhwo K."/>
            <person name="Lin C.-F."/>
            <person name="Nai Y.-S."/>
        </authorList>
    </citation>
    <scope>NUCLEOTIDE SEQUENCE</scope>
    <source>
        <strain evidence="1">NCHU-NPUST-175</strain>
    </source>
</reference>
<name>A0ACC4DRP2_PURLI</name>
<keyword evidence="2" id="KW-1185">Reference proteome</keyword>
<dbReference type="EMBL" id="JBGNUJ010000006">
    <property type="protein sequence ID" value="KAL3958539.1"/>
    <property type="molecule type" value="Genomic_DNA"/>
</dbReference>
<accession>A0ACC4DRP2</accession>
<comment type="caution">
    <text evidence="1">The sequence shown here is derived from an EMBL/GenBank/DDBJ whole genome shotgun (WGS) entry which is preliminary data.</text>
</comment>
<organism evidence="1 2">
    <name type="scientific">Purpureocillium lilacinum</name>
    <name type="common">Paecilomyces lilacinus</name>
    <dbReference type="NCBI Taxonomy" id="33203"/>
    <lineage>
        <taxon>Eukaryota</taxon>
        <taxon>Fungi</taxon>
        <taxon>Dikarya</taxon>
        <taxon>Ascomycota</taxon>
        <taxon>Pezizomycotina</taxon>
        <taxon>Sordariomycetes</taxon>
        <taxon>Hypocreomycetidae</taxon>
        <taxon>Hypocreales</taxon>
        <taxon>Ophiocordycipitaceae</taxon>
        <taxon>Purpureocillium</taxon>
    </lineage>
</organism>
<dbReference type="Proteomes" id="UP001638806">
    <property type="component" value="Unassembled WGS sequence"/>
</dbReference>
<proteinExistence type="predicted"/>
<evidence type="ECO:0000313" key="1">
    <source>
        <dbReference type="EMBL" id="KAL3958539.1"/>
    </source>
</evidence>
<evidence type="ECO:0000313" key="2">
    <source>
        <dbReference type="Proteomes" id="UP001638806"/>
    </source>
</evidence>
<sequence length="82" mass="8418">MKLTSTLTTLFLGAALVAASPVETEDKVAKRGGWMSGVCNGTSCKFGLSNWSCDVGKCTKQSGAGDGTPCHAVDGRTYCPGK</sequence>
<gene>
    <name evidence="1" type="ORF">ACCO45_006701</name>
</gene>
<protein>
    <submittedName>
        <fullName evidence="1">Uncharacterized protein</fullName>
    </submittedName>
</protein>